<organism evidence="1 2">
    <name type="scientific">Mycoavidus cysteinexigens</name>
    <dbReference type="NCBI Taxonomy" id="1553431"/>
    <lineage>
        <taxon>Bacteria</taxon>
        <taxon>Pseudomonadati</taxon>
        <taxon>Pseudomonadota</taxon>
        <taxon>Betaproteobacteria</taxon>
        <taxon>Burkholderiales</taxon>
        <taxon>Burkholderiaceae</taxon>
        <taxon>Mycoavidus</taxon>
    </lineage>
</organism>
<gene>
    <name evidence="1" type="ORF">MCB1EB_0526</name>
</gene>
<reference evidence="1 2" key="1">
    <citation type="journal article" date="2018" name="Microbes Environ.">
        <title>Comparative Genomic Insights into Endofungal Lifestyles of Two Bacterial Endosymbionts, Mycoavidus cysteinexigens and Burkholderia rhizoxinica.</title>
        <authorList>
            <person name="Sharmin D."/>
            <person name="Guo Y."/>
            <person name="Nishizawa T."/>
            <person name="Ohshima S."/>
            <person name="Sato Y."/>
            <person name="Takashima Y."/>
            <person name="Narisawa K."/>
            <person name="Ohta H."/>
        </authorList>
    </citation>
    <scope>NUCLEOTIDE SEQUENCE [LARGE SCALE GENOMIC DNA]</scope>
    <source>
        <strain evidence="1 2">B1-EB</strain>
    </source>
</reference>
<dbReference type="AlphaFoldDB" id="A0A2Z6ETG0"/>
<dbReference type="RefSeq" id="WP_161566166.1">
    <property type="nucleotide sequence ID" value="NZ_AP018150.1"/>
</dbReference>
<accession>A0A2Z6ETG0</accession>
<proteinExistence type="predicted"/>
<evidence type="ECO:0000313" key="1">
    <source>
        <dbReference type="EMBL" id="BBE08687.1"/>
    </source>
</evidence>
<dbReference type="Proteomes" id="UP000282597">
    <property type="component" value="Chromosome"/>
</dbReference>
<evidence type="ECO:0000313" key="2">
    <source>
        <dbReference type="Proteomes" id="UP000282597"/>
    </source>
</evidence>
<sequence length="57" mass="6559">MGVVESTLREVEEVTIRPLGQVARTVEKDAKDLVEKAALMTRRTLDIYKSDRNRPWS</sequence>
<dbReference type="EMBL" id="AP018150">
    <property type="protein sequence ID" value="BBE08687.1"/>
    <property type="molecule type" value="Genomic_DNA"/>
</dbReference>
<keyword evidence="2" id="KW-1185">Reference proteome</keyword>
<name>A0A2Z6ETG0_9BURK</name>
<protein>
    <submittedName>
        <fullName evidence="1">DNA polymerase III PolC-type</fullName>
    </submittedName>
</protein>
<dbReference type="KEGG" id="mcys:MCB1EB_0526"/>